<reference evidence="2" key="1">
    <citation type="submission" date="2020-01" db="EMBL/GenBank/DDBJ databases">
        <title>Whole-genome analyses of novel actinobacteria.</title>
        <authorList>
            <person name="Sahin N."/>
        </authorList>
    </citation>
    <scope>NUCLEOTIDE SEQUENCE</scope>
    <source>
        <strain evidence="2">YC537</strain>
    </source>
</reference>
<dbReference type="EMBL" id="JAAAHS010000121">
    <property type="protein sequence ID" value="NBE53123.1"/>
    <property type="molecule type" value="Genomic_DNA"/>
</dbReference>
<gene>
    <name evidence="2" type="ORF">GUY60_17185</name>
</gene>
<evidence type="ECO:0000313" key="2">
    <source>
        <dbReference type="EMBL" id="NBE53123.1"/>
    </source>
</evidence>
<dbReference type="RefSeq" id="WP_161698726.1">
    <property type="nucleotide sequence ID" value="NZ_JAAAHS010000121.1"/>
</dbReference>
<name>A0A964XN12_9ACTN</name>
<feature type="transmembrane region" description="Helical" evidence="1">
    <location>
        <begin position="140"/>
        <end position="157"/>
    </location>
</feature>
<sequence length="200" mass="20617">PPEPPPPPRITRVGRALRQGGADLLNAGEWLRGLGALTLTGAVLLAAGGQLALMALATREVPEIAASYPDLRIPGLWLLLTTLVLLLGHLLLGVTTVVLARALGGRGGLHRTPATLAVLGPLTSLPLLLGSFVAPPGSTLLQVLQAGGLLLLAGQLTRHIRHTQDMLVGRAFLACTLALLGEWQLAQGAVARAGLHAGVF</sequence>
<keyword evidence="1" id="KW-0812">Transmembrane</keyword>
<protein>
    <recommendedName>
        <fullName evidence="4">Yip1 domain-containing protein</fullName>
    </recommendedName>
</protein>
<keyword evidence="1" id="KW-1133">Transmembrane helix</keyword>
<organism evidence="2 3">
    <name type="scientific">Streptomyces boluensis</name>
    <dbReference type="NCBI Taxonomy" id="1775135"/>
    <lineage>
        <taxon>Bacteria</taxon>
        <taxon>Bacillati</taxon>
        <taxon>Actinomycetota</taxon>
        <taxon>Actinomycetes</taxon>
        <taxon>Kitasatosporales</taxon>
        <taxon>Streptomycetaceae</taxon>
        <taxon>Streptomyces</taxon>
    </lineage>
</organism>
<keyword evidence="1" id="KW-0472">Membrane</keyword>
<evidence type="ECO:0000313" key="3">
    <source>
        <dbReference type="Proteomes" id="UP000598297"/>
    </source>
</evidence>
<accession>A0A964XN12</accession>
<evidence type="ECO:0008006" key="4">
    <source>
        <dbReference type="Google" id="ProtNLM"/>
    </source>
</evidence>
<keyword evidence="3" id="KW-1185">Reference proteome</keyword>
<dbReference type="Proteomes" id="UP000598297">
    <property type="component" value="Unassembled WGS sequence"/>
</dbReference>
<feature type="non-terminal residue" evidence="2">
    <location>
        <position position="1"/>
    </location>
</feature>
<proteinExistence type="predicted"/>
<feature type="transmembrane region" description="Helical" evidence="1">
    <location>
        <begin position="34"/>
        <end position="56"/>
    </location>
</feature>
<evidence type="ECO:0000256" key="1">
    <source>
        <dbReference type="SAM" id="Phobius"/>
    </source>
</evidence>
<comment type="caution">
    <text evidence="2">The sequence shown here is derived from an EMBL/GenBank/DDBJ whole genome shotgun (WGS) entry which is preliminary data.</text>
</comment>
<feature type="transmembrane region" description="Helical" evidence="1">
    <location>
        <begin position="76"/>
        <end position="102"/>
    </location>
</feature>
<dbReference type="AlphaFoldDB" id="A0A964XN12"/>